<reference evidence="2" key="1">
    <citation type="submission" date="2019-06" db="EMBL/GenBank/DDBJ databases">
        <authorList>
            <person name="Zheng W."/>
        </authorList>
    </citation>
    <scope>NUCLEOTIDE SEQUENCE</scope>
    <source>
        <strain evidence="2">QDHG01</strain>
    </source>
</reference>
<protein>
    <submittedName>
        <fullName evidence="2">Uncharacterized protein</fullName>
    </submittedName>
</protein>
<dbReference type="EMBL" id="RRYP01005480">
    <property type="protein sequence ID" value="TNV81997.1"/>
    <property type="molecule type" value="Genomic_DNA"/>
</dbReference>
<sequence>MQLPKQLNIETPYHQNIPQNTPFKIFDADFRNSSESPSNRQIEPIFLVLPTPDQLNKSVSSSHLDDAEKKYYAKMPKFEAEIIQIDNDTDVIINFSDFDYSPKQHQDLSIGNLDVSGSANSSLKSFKNRAGNLEVSDFEQFRQSRQERKQSELRHSIQDRDKLTLNDGKLNNWHKRLNKSASNTKISFQANDLEKIIIKKNPEQNQRSDLAFQPPIKPQASTKAAESTHLKHGPIPPGKSKFYHN</sequence>
<comment type="caution">
    <text evidence="2">The sequence shown here is derived from an EMBL/GenBank/DDBJ whole genome shotgun (WGS) entry which is preliminary data.</text>
</comment>
<feature type="region of interest" description="Disordered" evidence="1">
    <location>
        <begin position="217"/>
        <end position="245"/>
    </location>
</feature>
<evidence type="ECO:0000256" key="1">
    <source>
        <dbReference type="SAM" id="MobiDB-lite"/>
    </source>
</evidence>
<evidence type="ECO:0000313" key="3">
    <source>
        <dbReference type="Proteomes" id="UP000785679"/>
    </source>
</evidence>
<dbReference type="Proteomes" id="UP000785679">
    <property type="component" value="Unassembled WGS sequence"/>
</dbReference>
<name>A0A8J8NU30_HALGN</name>
<keyword evidence="3" id="KW-1185">Reference proteome</keyword>
<accession>A0A8J8NU30</accession>
<proteinExistence type="predicted"/>
<dbReference type="AlphaFoldDB" id="A0A8J8NU30"/>
<evidence type="ECO:0000313" key="2">
    <source>
        <dbReference type="EMBL" id="TNV81997.1"/>
    </source>
</evidence>
<organism evidence="2 3">
    <name type="scientific">Halteria grandinella</name>
    <dbReference type="NCBI Taxonomy" id="5974"/>
    <lineage>
        <taxon>Eukaryota</taxon>
        <taxon>Sar</taxon>
        <taxon>Alveolata</taxon>
        <taxon>Ciliophora</taxon>
        <taxon>Intramacronucleata</taxon>
        <taxon>Spirotrichea</taxon>
        <taxon>Stichotrichia</taxon>
        <taxon>Sporadotrichida</taxon>
        <taxon>Halteriidae</taxon>
        <taxon>Halteria</taxon>
    </lineage>
</organism>
<gene>
    <name evidence="2" type="ORF">FGO68_gene6614</name>
</gene>